<evidence type="ECO:0000313" key="3">
    <source>
        <dbReference type="Proteomes" id="UP000076154"/>
    </source>
</evidence>
<feature type="compositionally biased region" description="Low complexity" evidence="1">
    <location>
        <begin position="157"/>
        <end position="179"/>
    </location>
</feature>
<feature type="region of interest" description="Disordered" evidence="1">
    <location>
        <begin position="82"/>
        <end position="123"/>
    </location>
</feature>
<reference evidence="2" key="1">
    <citation type="submission" date="2018-04" db="EMBL/GenBank/DDBJ databases">
        <title>Whole genome sequencing of Hypsizygus marmoreus.</title>
        <authorList>
            <person name="Choi I.-G."/>
            <person name="Min B."/>
            <person name="Kim J.-G."/>
            <person name="Kim S."/>
            <person name="Oh Y.-L."/>
            <person name="Kong W.-S."/>
            <person name="Park H."/>
            <person name="Jeong J."/>
            <person name="Song E.-S."/>
        </authorList>
    </citation>
    <scope>NUCLEOTIDE SEQUENCE [LARGE SCALE GENOMIC DNA]</scope>
    <source>
        <strain evidence="2">51987-8</strain>
    </source>
</reference>
<dbReference type="Pfam" id="PF13455">
    <property type="entry name" value="MUG113"/>
    <property type="match status" value="1"/>
</dbReference>
<dbReference type="InterPro" id="IPR053006">
    <property type="entry name" value="Meiosis_regulatory"/>
</dbReference>
<accession>A0A369JNJ3</accession>
<dbReference type="PANTHER" id="PTHR28094">
    <property type="entry name" value="MEIOTICALLY UP-REGULATED GENE 113 PROTEIN"/>
    <property type="match status" value="1"/>
</dbReference>
<feature type="compositionally biased region" description="Low complexity" evidence="1">
    <location>
        <begin position="85"/>
        <end position="97"/>
    </location>
</feature>
<feature type="compositionally biased region" description="Pro residues" evidence="1">
    <location>
        <begin position="28"/>
        <end position="37"/>
    </location>
</feature>
<keyword evidence="3" id="KW-1185">Reference proteome</keyword>
<dbReference type="STRING" id="39966.A0A369JNJ3"/>
<feature type="region of interest" description="Disordered" evidence="1">
    <location>
        <begin position="137"/>
        <end position="204"/>
    </location>
</feature>
<organism evidence="2 3">
    <name type="scientific">Hypsizygus marmoreus</name>
    <name type="common">White beech mushroom</name>
    <name type="synonym">Agaricus marmoreus</name>
    <dbReference type="NCBI Taxonomy" id="39966"/>
    <lineage>
        <taxon>Eukaryota</taxon>
        <taxon>Fungi</taxon>
        <taxon>Dikarya</taxon>
        <taxon>Basidiomycota</taxon>
        <taxon>Agaricomycotina</taxon>
        <taxon>Agaricomycetes</taxon>
        <taxon>Agaricomycetidae</taxon>
        <taxon>Agaricales</taxon>
        <taxon>Tricholomatineae</taxon>
        <taxon>Lyophyllaceae</taxon>
        <taxon>Hypsizygus</taxon>
    </lineage>
</organism>
<dbReference type="OrthoDB" id="2417614at2759"/>
<dbReference type="EMBL" id="LUEZ02000055">
    <property type="protein sequence ID" value="RDB21253.1"/>
    <property type="molecule type" value="Genomic_DNA"/>
</dbReference>
<dbReference type="InParanoid" id="A0A369JNJ3"/>
<protein>
    <submittedName>
        <fullName evidence="2">Uncharacterized protein</fullName>
    </submittedName>
</protein>
<evidence type="ECO:0000256" key="1">
    <source>
        <dbReference type="SAM" id="MobiDB-lite"/>
    </source>
</evidence>
<sequence>MSGAKVKAKRLLHKLADAFDSDTQDGPPSLPPKPPSKPLGYIPSATRPKTEGHDLIQSFDALALSNTQPYHPDPSFIGGFNPLYAPASHQQSHSSPSLFPVLPKPTSLPRPPAMPKPYEHASGTPSLTMQIALHPEGEPFTSHRPRPLRPFSTPVLPSSSIYPSAPTSSSTKPSQTSATPPKPKRPRASSTSTSSNSTAASQQCAGVTKAGKRCARQVKSGPPLSQYTIEDHGEITSSAIERFCFQHTKELLGPSGYYARKDGEWVTFGDWIPPYLQPETRVALRIEMEKSRSQSDIAGYIYTFEIRGMCNVPRSHLCSIALFPTTDSEALDTIKLKVGRAVNLVKRIDQWGKQCGSKEQVLRGWYPGTVEPDGSLMKGRIKAGDKGPWCHRMERLIHLELADLAATSVYLHPAWPRVYTADVMTSVPSNAPSNAPCSDCGSLHREIFEFRRLNGRSKGKEWETVVQPVIERWGTFVDRFV</sequence>
<dbReference type="Proteomes" id="UP000076154">
    <property type="component" value="Unassembled WGS sequence"/>
</dbReference>
<name>A0A369JNJ3_HYPMA</name>
<dbReference type="PANTHER" id="PTHR28094:SF1">
    <property type="entry name" value="MEIOTICALLY UP-REGULATED GENE 113 PROTEIN"/>
    <property type="match status" value="1"/>
</dbReference>
<feature type="region of interest" description="Disordered" evidence="1">
    <location>
        <begin position="15"/>
        <end position="51"/>
    </location>
</feature>
<evidence type="ECO:0000313" key="2">
    <source>
        <dbReference type="EMBL" id="RDB21253.1"/>
    </source>
</evidence>
<gene>
    <name evidence="2" type="ORF">Hypma_011496</name>
</gene>
<dbReference type="AlphaFoldDB" id="A0A369JNJ3"/>
<proteinExistence type="predicted"/>
<comment type="caution">
    <text evidence="2">The sequence shown here is derived from an EMBL/GenBank/DDBJ whole genome shotgun (WGS) entry which is preliminary data.</text>
</comment>
<feature type="compositionally biased region" description="Pro residues" evidence="1">
    <location>
        <begin position="102"/>
        <end position="115"/>
    </location>
</feature>
<feature type="compositionally biased region" description="Low complexity" evidence="1">
    <location>
        <begin position="188"/>
        <end position="201"/>
    </location>
</feature>